<name>A0A1F5FHJ6_9BACT</name>
<evidence type="ECO:0000313" key="1">
    <source>
        <dbReference type="EMBL" id="OGD79037.1"/>
    </source>
</evidence>
<protein>
    <submittedName>
        <fullName evidence="1">Uncharacterized protein</fullName>
    </submittedName>
</protein>
<comment type="caution">
    <text evidence="1">The sequence shown here is derived from an EMBL/GenBank/DDBJ whole genome shotgun (WGS) entry which is preliminary data.</text>
</comment>
<organism evidence="1 2">
    <name type="scientific">Candidatus Collierbacteria bacterium RIFOXYB1_FULL_49_13</name>
    <dbReference type="NCBI Taxonomy" id="1817728"/>
    <lineage>
        <taxon>Bacteria</taxon>
        <taxon>Candidatus Collieribacteriota</taxon>
    </lineage>
</organism>
<reference evidence="1 2" key="1">
    <citation type="journal article" date="2016" name="Nat. Commun.">
        <title>Thousands of microbial genomes shed light on interconnected biogeochemical processes in an aquifer system.</title>
        <authorList>
            <person name="Anantharaman K."/>
            <person name="Brown C.T."/>
            <person name="Hug L.A."/>
            <person name="Sharon I."/>
            <person name="Castelle C.J."/>
            <person name="Probst A.J."/>
            <person name="Thomas B.C."/>
            <person name="Singh A."/>
            <person name="Wilkins M.J."/>
            <person name="Karaoz U."/>
            <person name="Brodie E.L."/>
            <person name="Williams K.H."/>
            <person name="Hubbard S.S."/>
            <person name="Banfield J.F."/>
        </authorList>
    </citation>
    <scope>NUCLEOTIDE SEQUENCE [LARGE SCALE GENOMIC DNA]</scope>
</reference>
<dbReference type="EMBL" id="MFAM01000027">
    <property type="protein sequence ID" value="OGD79037.1"/>
    <property type="molecule type" value="Genomic_DNA"/>
</dbReference>
<dbReference type="Proteomes" id="UP000176682">
    <property type="component" value="Unassembled WGS sequence"/>
</dbReference>
<accession>A0A1F5FHJ6</accession>
<sequence length="129" mass="14103">MKSVLAPLTRLLILGVIVIAGVVAYQRFGSQLTQSNPVTDKVLGVAQSIGLNPQDVLDTANQKLLQSQPIIKDQSYTTTDITYNLKNQVRSSIDEAIKQAATTAQNLPKKEAAKITRQVCDQIILELEK</sequence>
<dbReference type="AlphaFoldDB" id="A0A1F5FHJ6"/>
<evidence type="ECO:0000313" key="2">
    <source>
        <dbReference type="Proteomes" id="UP000176682"/>
    </source>
</evidence>
<proteinExistence type="predicted"/>
<gene>
    <name evidence="1" type="ORF">A2368_00640</name>
</gene>